<evidence type="ECO:0000313" key="2">
    <source>
        <dbReference type="Proteomes" id="UP001279734"/>
    </source>
</evidence>
<protein>
    <submittedName>
        <fullName evidence="1">Uncharacterized protein</fullName>
    </submittedName>
</protein>
<reference evidence="1" key="1">
    <citation type="submission" date="2023-05" db="EMBL/GenBank/DDBJ databases">
        <title>Nepenthes gracilis genome sequencing.</title>
        <authorList>
            <person name="Fukushima K."/>
        </authorList>
    </citation>
    <scope>NUCLEOTIDE SEQUENCE</scope>
    <source>
        <strain evidence="1">SING2019-196</strain>
    </source>
</reference>
<organism evidence="1 2">
    <name type="scientific">Nepenthes gracilis</name>
    <name type="common">Slender pitcher plant</name>
    <dbReference type="NCBI Taxonomy" id="150966"/>
    <lineage>
        <taxon>Eukaryota</taxon>
        <taxon>Viridiplantae</taxon>
        <taxon>Streptophyta</taxon>
        <taxon>Embryophyta</taxon>
        <taxon>Tracheophyta</taxon>
        <taxon>Spermatophyta</taxon>
        <taxon>Magnoliopsida</taxon>
        <taxon>eudicotyledons</taxon>
        <taxon>Gunneridae</taxon>
        <taxon>Pentapetalae</taxon>
        <taxon>Caryophyllales</taxon>
        <taxon>Nepenthaceae</taxon>
        <taxon>Nepenthes</taxon>
    </lineage>
</organism>
<comment type="caution">
    <text evidence="1">The sequence shown here is derived from an EMBL/GenBank/DDBJ whole genome shotgun (WGS) entry which is preliminary data.</text>
</comment>
<name>A0AAD3S2J7_NEPGR</name>
<evidence type="ECO:0000313" key="1">
    <source>
        <dbReference type="EMBL" id="GMH03262.1"/>
    </source>
</evidence>
<gene>
    <name evidence="1" type="ORF">Nepgr_005101</name>
</gene>
<dbReference type="EMBL" id="BSYO01000004">
    <property type="protein sequence ID" value="GMH03262.1"/>
    <property type="molecule type" value="Genomic_DNA"/>
</dbReference>
<dbReference type="Proteomes" id="UP001279734">
    <property type="component" value="Unassembled WGS sequence"/>
</dbReference>
<accession>A0AAD3S2J7</accession>
<proteinExistence type="predicted"/>
<sequence>MAYNELLLAELDESSPGAGIAAVVAVSLRLHSRKGFQNKEIAAASQQTEKPVELPLLLKPDPGKDLGDGNFVPERKELVHYVVEVDAVQLPHLYDPDLVRHYCSAKREIWPQSD</sequence>
<keyword evidence="2" id="KW-1185">Reference proteome</keyword>
<dbReference type="AlphaFoldDB" id="A0AAD3S2J7"/>